<name>A0ABT3CNX5_9BACT</name>
<dbReference type="Proteomes" id="UP001300692">
    <property type="component" value="Unassembled WGS sequence"/>
</dbReference>
<evidence type="ECO:0000256" key="3">
    <source>
        <dbReference type="ARBA" id="ARBA00022553"/>
    </source>
</evidence>
<keyword evidence="7" id="KW-0472">Membrane</keyword>
<dbReference type="InterPro" id="IPR036097">
    <property type="entry name" value="HisK_dim/P_sf"/>
</dbReference>
<dbReference type="Gene3D" id="1.10.287.130">
    <property type="match status" value="1"/>
</dbReference>
<organism evidence="9 10">
    <name type="scientific">Reichenbachiella ulvae</name>
    <dbReference type="NCBI Taxonomy" id="2980104"/>
    <lineage>
        <taxon>Bacteria</taxon>
        <taxon>Pseudomonadati</taxon>
        <taxon>Bacteroidota</taxon>
        <taxon>Cytophagia</taxon>
        <taxon>Cytophagales</taxon>
        <taxon>Reichenbachiellaceae</taxon>
        <taxon>Reichenbachiella</taxon>
    </lineage>
</organism>
<dbReference type="CDD" id="cd00082">
    <property type="entry name" value="HisKA"/>
    <property type="match status" value="1"/>
</dbReference>
<sequence>MKGNNRILIILALVIVLPILIYAALQTQSLAEDEKVANQVYEKQMETILFSLNQYADDYMDRWIRTLGSEEKSIEANARMLVRENEAIQLLSIRSLKTGKSQRYYSEYVGGAEADSTLINGWYQQQPDLIDQLCRYLEAGFQKIQPATDFPALPGLQGAQAPLTVMFYDKDSAFYSALFVLEPYYWTEQLLGLNMQEIAQNNNLRLAVMQRNDTSDQPQRIYQTEPFDLERDFIQNELWILPQTFLTIQTKGRSYAELIRDRSKNNLYILLSSLIVMLIGTLIVMRNIRKAVKIAQLKSDFVSNVSHEIRTPLSLIRMYSETLLMGRLPSEEKKQQYYQVIHHESGRLTYMVNNILDFSKIEANKKQYQKEVIELNTIIQQIKENYAFALKEKQMTCTLSLTESSTRILIDRTAIEEAISNLLDNAIKYSGESKKIEIITEIKGNAVLCHVKDFGLGIPKSAQGQVFEKFYRVESALTQKTKGTGLGLSLVKHIVEAHDGKILLQSKSGEGSTFTLQFPKHDQE</sequence>
<keyword evidence="3" id="KW-0597">Phosphoprotein</keyword>
<protein>
    <recommendedName>
        <fullName evidence="2">histidine kinase</fullName>
        <ecNumber evidence="2">2.7.13.3</ecNumber>
    </recommendedName>
</protein>
<dbReference type="SUPFAM" id="SSF55874">
    <property type="entry name" value="ATPase domain of HSP90 chaperone/DNA topoisomerase II/histidine kinase"/>
    <property type="match status" value="1"/>
</dbReference>
<dbReference type="CDD" id="cd00075">
    <property type="entry name" value="HATPase"/>
    <property type="match status" value="1"/>
</dbReference>
<dbReference type="SUPFAM" id="SSF47384">
    <property type="entry name" value="Homodimeric domain of signal transducing histidine kinase"/>
    <property type="match status" value="1"/>
</dbReference>
<feature type="domain" description="Histidine kinase" evidence="8">
    <location>
        <begin position="304"/>
        <end position="522"/>
    </location>
</feature>
<proteinExistence type="predicted"/>
<accession>A0ABT3CNX5</accession>
<keyword evidence="10" id="KW-1185">Reference proteome</keyword>
<evidence type="ECO:0000256" key="2">
    <source>
        <dbReference type="ARBA" id="ARBA00012438"/>
    </source>
</evidence>
<keyword evidence="7" id="KW-0812">Transmembrane</keyword>
<dbReference type="Gene3D" id="3.30.565.10">
    <property type="entry name" value="Histidine kinase-like ATPase, C-terminal domain"/>
    <property type="match status" value="1"/>
</dbReference>
<dbReference type="SMART" id="SM00388">
    <property type="entry name" value="HisKA"/>
    <property type="match status" value="1"/>
</dbReference>
<feature type="transmembrane region" description="Helical" evidence="7">
    <location>
        <begin position="7"/>
        <end position="25"/>
    </location>
</feature>
<dbReference type="SMART" id="SM00387">
    <property type="entry name" value="HATPase_c"/>
    <property type="match status" value="1"/>
</dbReference>
<dbReference type="EC" id="2.7.13.3" evidence="2"/>
<comment type="catalytic activity">
    <reaction evidence="1">
        <text>ATP + protein L-histidine = ADP + protein N-phospho-L-histidine.</text>
        <dbReference type="EC" id="2.7.13.3"/>
    </reaction>
</comment>
<keyword evidence="7" id="KW-1133">Transmembrane helix</keyword>
<dbReference type="Pfam" id="PF00512">
    <property type="entry name" value="HisKA"/>
    <property type="match status" value="1"/>
</dbReference>
<evidence type="ECO:0000313" key="10">
    <source>
        <dbReference type="Proteomes" id="UP001300692"/>
    </source>
</evidence>
<dbReference type="RefSeq" id="WP_264136138.1">
    <property type="nucleotide sequence ID" value="NZ_JAOYOD010000001.1"/>
</dbReference>
<evidence type="ECO:0000256" key="6">
    <source>
        <dbReference type="ARBA" id="ARBA00023012"/>
    </source>
</evidence>
<dbReference type="InterPro" id="IPR005467">
    <property type="entry name" value="His_kinase_dom"/>
</dbReference>
<dbReference type="InterPro" id="IPR036890">
    <property type="entry name" value="HATPase_C_sf"/>
</dbReference>
<dbReference type="InterPro" id="IPR050351">
    <property type="entry name" value="BphY/WalK/GraS-like"/>
</dbReference>
<evidence type="ECO:0000259" key="8">
    <source>
        <dbReference type="PROSITE" id="PS50109"/>
    </source>
</evidence>
<keyword evidence="4" id="KW-0808">Transferase</keyword>
<dbReference type="InterPro" id="IPR003661">
    <property type="entry name" value="HisK_dim/P_dom"/>
</dbReference>
<dbReference type="GO" id="GO:0005524">
    <property type="term" value="F:ATP binding"/>
    <property type="evidence" value="ECO:0007669"/>
    <property type="project" value="UniProtKB-KW"/>
</dbReference>
<dbReference type="PRINTS" id="PR00344">
    <property type="entry name" value="BCTRLSENSOR"/>
</dbReference>
<keyword evidence="9" id="KW-0067">ATP-binding</keyword>
<evidence type="ECO:0000256" key="1">
    <source>
        <dbReference type="ARBA" id="ARBA00000085"/>
    </source>
</evidence>
<evidence type="ECO:0000256" key="4">
    <source>
        <dbReference type="ARBA" id="ARBA00022679"/>
    </source>
</evidence>
<dbReference type="InterPro" id="IPR003594">
    <property type="entry name" value="HATPase_dom"/>
</dbReference>
<keyword evidence="6" id="KW-0902">Two-component regulatory system</keyword>
<keyword evidence="9" id="KW-0547">Nucleotide-binding</keyword>
<dbReference type="PANTHER" id="PTHR45453:SF1">
    <property type="entry name" value="PHOSPHATE REGULON SENSOR PROTEIN PHOR"/>
    <property type="match status" value="1"/>
</dbReference>
<dbReference type="PANTHER" id="PTHR45453">
    <property type="entry name" value="PHOSPHATE REGULON SENSOR PROTEIN PHOR"/>
    <property type="match status" value="1"/>
</dbReference>
<evidence type="ECO:0000256" key="5">
    <source>
        <dbReference type="ARBA" id="ARBA00022777"/>
    </source>
</evidence>
<dbReference type="Pfam" id="PF02518">
    <property type="entry name" value="HATPase_c"/>
    <property type="match status" value="1"/>
</dbReference>
<evidence type="ECO:0000313" key="9">
    <source>
        <dbReference type="EMBL" id="MCV9385347.1"/>
    </source>
</evidence>
<feature type="transmembrane region" description="Helical" evidence="7">
    <location>
        <begin position="267"/>
        <end position="285"/>
    </location>
</feature>
<keyword evidence="5" id="KW-0418">Kinase</keyword>
<dbReference type="PROSITE" id="PS50109">
    <property type="entry name" value="HIS_KIN"/>
    <property type="match status" value="1"/>
</dbReference>
<dbReference type="EMBL" id="JAOYOD010000001">
    <property type="protein sequence ID" value="MCV9385347.1"/>
    <property type="molecule type" value="Genomic_DNA"/>
</dbReference>
<comment type="caution">
    <text evidence="9">The sequence shown here is derived from an EMBL/GenBank/DDBJ whole genome shotgun (WGS) entry which is preliminary data.</text>
</comment>
<gene>
    <name evidence="9" type="ORF">N7U62_01660</name>
</gene>
<dbReference type="InterPro" id="IPR004358">
    <property type="entry name" value="Sig_transdc_His_kin-like_C"/>
</dbReference>
<evidence type="ECO:0000256" key="7">
    <source>
        <dbReference type="SAM" id="Phobius"/>
    </source>
</evidence>
<reference evidence="9 10" key="1">
    <citation type="submission" date="2022-10" db="EMBL/GenBank/DDBJ databases">
        <title>Comparative genomics and taxonomic characterization of three novel marine species of genus Reichenbachiella exhibiting antioxidant and polysaccharide degradation activities.</title>
        <authorList>
            <person name="Muhammad N."/>
            <person name="Lee Y.-J."/>
            <person name="Ko J."/>
            <person name="Kim S.-G."/>
        </authorList>
    </citation>
    <scope>NUCLEOTIDE SEQUENCE [LARGE SCALE GENOMIC DNA]</scope>
    <source>
        <strain evidence="9 10">ABR2-5</strain>
    </source>
</reference>